<sequence>MSARLRQYKLTSTSVPTMVEKVGIFWDLKGCQPSSPPTTCKFANAIRTIAAQYGSVTTFKAYSDETLEDPKTKALQVPLCASGVTMVHCPTFFVREDVVLTLTVDMMAFAFDLQAPATIVVITHRIFTYALSTLRMRGFRIVSIMPENNMPDQISDNVDVVISWENVLEKSQLSERPDVRPGLEFDSSEDARAFAEIHQPEPSPKYETTVQEPEDVFVERGLSIASTSALSSKMHHSPQVTSPISNTDQSSLSLREEHEGFPEQFITLYNLLRELSPSSASGRVQLSILGGAVKKHDPGLYKQMGFTRLLPYLEHAKSVGIIVLGSGGQTGTEWVQWVGPHPATELTGNASDFVKVA</sequence>
<dbReference type="InParanoid" id="A0A0H2RK47"/>
<dbReference type="AlphaFoldDB" id="A0A0H2RK47"/>
<dbReference type="PANTHER" id="PTHR14379">
    <property type="entry name" value="LIMKAIN B LKAP"/>
    <property type="match status" value="1"/>
</dbReference>
<keyword evidence="3" id="KW-1185">Reference proteome</keyword>
<dbReference type="GO" id="GO:0010468">
    <property type="term" value="P:regulation of gene expression"/>
    <property type="evidence" value="ECO:0007669"/>
    <property type="project" value="InterPro"/>
</dbReference>
<dbReference type="Proteomes" id="UP000053477">
    <property type="component" value="Unassembled WGS sequence"/>
</dbReference>
<evidence type="ECO:0000313" key="3">
    <source>
        <dbReference type="Proteomes" id="UP000053477"/>
    </source>
</evidence>
<feature type="domain" description="NYN" evidence="1">
    <location>
        <begin position="21"/>
        <end position="163"/>
    </location>
</feature>
<dbReference type="PANTHER" id="PTHR14379:SF3">
    <property type="entry name" value="MEIOSIS REGULATOR AND MRNA STABILITY FACTOR 1"/>
    <property type="match status" value="1"/>
</dbReference>
<evidence type="ECO:0000313" key="2">
    <source>
        <dbReference type="EMBL" id="KLO12380.1"/>
    </source>
</evidence>
<dbReference type="InterPro" id="IPR024768">
    <property type="entry name" value="Marf1"/>
</dbReference>
<organism evidence="2 3">
    <name type="scientific">Schizopora paradoxa</name>
    <dbReference type="NCBI Taxonomy" id="27342"/>
    <lineage>
        <taxon>Eukaryota</taxon>
        <taxon>Fungi</taxon>
        <taxon>Dikarya</taxon>
        <taxon>Basidiomycota</taxon>
        <taxon>Agaricomycotina</taxon>
        <taxon>Agaricomycetes</taxon>
        <taxon>Hymenochaetales</taxon>
        <taxon>Schizoporaceae</taxon>
        <taxon>Schizopora</taxon>
    </lineage>
</organism>
<dbReference type="EMBL" id="KQ085979">
    <property type="protein sequence ID" value="KLO12380.1"/>
    <property type="molecule type" value="Genomic_DNA"/>
</dbReference>
<proteinExistence type="predicted"/>
<dbReference type="CDD" id="cd10910">
    <property type="entry name" value="PIN_limkain_b1_N_like"/>
    <property type="match status" value="1"/>
</dbReference>
<dbReference type="GO" id="GO:0005777">
    <property type="term" value="C:peroxisome"/>
    <property type="evidence" value="ECO:0007669"/>
    <property type="project" value="InterPro"/>
</dbReference>
<accession>A0A0H2RK47</accession>
<gene>
    <name evidence="2" type="ORF">SCHPADRAFT_941288</name>
</gene>
<dbReference type="OrthoDB" id="549353at2759"/>
<name>A0A0H2RK47_9AGAM</name>
<dbReference type="GO" id="GO:0004540">
    <property type="term" value="F:RNA nuclease activity"/>
    <property type="evidence" value="ECO:0007669"/>
    <property type="project" value="InterPro"/>
</dbReference>
<dbReference type="STRING" id="27342.A0A0H2RK47"/>
<reference evidence="2 3" key="1">
    <citation type="submission" date="2015-04" db="EMBL/GenBank/DDBJ databases">
        <title>Complete genome sequence of Schizopora paradoxa KUC8140, a cosmopolitan wood degrader in East Asia.</title>
        <authorList>
            <consortium name="DOE Joint Genome Institute"/>
            <person name="Min B."/>
            <person name="Park H."/>
            <person name="Jang Y."/>
            <person name="Kim J.-J."/>
            <person name="Kim K.H."/>
            <person name="Pangilinan J."/>
            <person name="Lipzen A."/>
            <person name="Riley R."/>
            <person name="Grigoriev I.V."/>
            <person name="Spatafora J.W."/>
            <person name="Choi I.-G."/>
        </authorList>
    </citation>
    <scope>NUCLEOTIDE SEQUENCE [LARGE SCALE GENOMIC DNA]</scope>
    <source>
        <strain evidence="2 3">KUC8140</strain>
    </source>
</reference>
<dbReference type="Pfam" id="PF01936">
    <property type="entry name" value="NYN"/>
    <property type="match status" value="1"/>
</dbReference>
<evidence type="ECO:0000259" key="1">
    <source>
        <dbReference type="Pfam" id="PF01936"/>
    </source>
</evidence>
<dbReference type="InterPro" id="IPR021139">
    <property type="entry name" value="NYN"/>
</dbReference>
<dbReference type="GO" id="GO:1905762">
    <property type="term" value="F:CCR4-NOT complex binding"/>
    <property type="evidence" value="ECO:0007669"/>
    <property type="project" value="TreeGrafter"/>
</dbReference>
<protein>
    <recommendedName>
        <fullName evidence="1">NYN domain-containing protein</fullName>
    </recommendedName>
</protein>